<accession>M3B028</accession>
<dbReference type="Proteomes" id="UP000016931">
    <property type="component" value="Unassembled WGS sequence"/>
</dbReference>
<organism evidence="1 2">
    <name type="scientific">Sphaerulina musiva (strain SO2202)</name>
    <name type="common">Poplar stem canker fungus</name>
    <name type="synonym">Septoria musiva</name>
    <dbReference type="NCBI Taxonomy" id="692275"/>
    <lineage>
        <taxon>Eukaryota</taxon>
        <taxon>Fungi</taxon>
        <taxon>Dikarya</taxon>
        <taxon>Ascomycota</taxon>
        <taxon>Pezizomycotina</taxon>
        <taxon>Dothideomycetes</taxon>
        <taxon>Dothideomycetidae</taxon>
        <taxon>Mycosphaerellales</taxon>
        <taxon>Mycosphaerellaceae</taxon>
        <taxon>Sphaerulina</taxon>
    </lineage>
</organism>
<sequence length="51" mass="5800">MFQDFTPDSVATAETPSTRVTARTRYIIIQQMMSARERALYKASRTSGEEV</sequence>
<keyword evidence="2" id="KW-1185">Reference proteome</keyword>
<dbReference type="EMBL" id="KB456263">
    <property type="protein sequence ID" value="EMF13147.1"/>
    <property type="molecule type" value="Genomic_DNA"/>
</dbReference>
<reference evidence="1 2" key="1">
    <citation type="journal article" date="2012" name="PLoS Pathog.">
        <title>Diverse lifestyles and strategies of plant pathogenesis encoded in the genomes of eighteen Dothideomycetes fungi.</title>
        <authorList>
            <person name="Ohm R.A."/>
            <person name="Feau N."/>
            <person name="Henrissat B."/>
            <person name="Schoch C.L."/>
            <person name="Horwitz B.A."/>
            <person name="Barry K.W."/>
            <person name="Condon B.J."/>
            <person name="Copeland A.C."/>
            <person name="Dhillon B."/>
            <person name="Glaser F."/>
            <person name="Hesse C.N."/>
            <person name="Kosti I."/>
            <person name="LaButti K."/>
            <person name="Lindquist E.A."/>
            <person name="Lucas S."/>
            <person name="Salamov A.A."/>
            <person name="Bradshaw R.E."/>
            <person name="Ciuffetti L."/>
            <person name="Hamelin R.C."/>
            <person name="Kema G.H.J."/>
            <person name="Lawrence C."/>
            <person name="Scott J.A."/>
            <person name="Spatafora J.W."/>
            <person name="Turgeon B.G."/>
            <person name="de Wit P.J.G.M."/>
            <person name="Zhong S."/>
            <person name="Goodwin S.B."/>
            <person name="Grigoriev I.V."/>
        </authorList>
    </citation>
    <scope>NUCLEOTIDE SEQUENCE [LARGE SCALE GENOMIC DNA]</scope>
    <source>
        <strain evidence="1 2">SO2202</strain>
    </source>
</reference>
<dbReference type="AlphaFoldDB" id="M3B028"/>
<evidence type="ECO:0000313" key="2">
    <source>
        <dbReference type="Proteomes" id="UP000016931"/>
    </source>
</evidence>
<dbReference type="HOGENOM" id="CLU_3107930_0_0_1"/>
<dbReference type="GeneID" id="27899083"/>
<name>M3B028_SPHMS</name>
<evidence type="ECO:0000313" key="1">
    <source>
        <dbReference type="EMBL" id="EMF13147.1"/>
    </source>
</evidence>
<protein>
    <submittedName>
        <fullName evidence="1">Uncharacterized protein</fullName>
    </submittedName>
</protein>
<gene>
    <name evidence="1" type="ORF">SEPMUDRAFT_125005</name>
</gene>
<dbReference type="RefSeq" id="XP_016761268.1">
    <property type="nucleotide sequence ID" value="XM_016901946.1"/>
</dbReference>
<proteinExistence type="predicted"/>